<evidence type="ECO:0000256" key="6">
    <source>
        <dbReference type="PROSITE-ProRule" id="PRU00432"/>
    </source>
</evidence>
<dbReference type="Gene3D" id="1.10.506.10">
    <property type="entry name" value="GTPase Activation - p120gap, domain 1"/>
    <property type="match status" value="2"/>
</dbReference>
<dbReference type="InterPro" id="IPR000008">
    <property type="entry name" value="C2_dom"/>
</dbReference>
<keyword evidence="1" id="KW-0343">GTPase activation</keyword>
<evidence type="ECO:0000259" key="10">
    <source>
        <dbReference type="PROSITE" id="PS50018"/>
    </source>
</evidence>
<dbReference type="SUPFAM" id="SSF50729">
    <property type="entry name" value="PH domain-like"/>
    <property type="match status" value="1"/>
</dbReference>
<evidence type="ECO:0000256" key="7">
    <source>
        <dbReference type="SAM" id="MobiDB-lite"/>
    </source>
</evidence>
<dbReference type="InterPro" id="IPR001936">
    <property type="entry name" value="RasGAP_dom"/>
</dbReference>
<dbReference type="InterPro" id="IPR035892">
    <property type="entry name" value="C2_domain_sf"/>
</dbReference>
<dbReference type="Pfam" id="PF00169">
    <property type="entry name" value="PH"/>
    <property type="match status" value="1"/>
</dbReference>
<dbReference type="InterPro" id="IPR001562">
    <property type="entry name" value="Znf_Btk_motif"/>
</dbReference>
<dbReference type="SUPFAM" id="SSF48350">
    <property type="entry name" value="GTPase activation domain, GAP"/>
    <property type="match status" value="1"/>
</dbReference>
<feature type="domain" description="Ras-GAP" evidence="10">
    <location>
        <begin position="373"/>
        <end position="567"/>
    </location>
</feature>
<evidence type="ECO:0000313" key="11">
    <source>
        <dbReference type="EMBL" id="LAC25263.1"/>
    </source>
</evidence>
<dbReference type="CDD" id="cd01244">
    <property type="entry name" value="PH_GAP1-like"/>
    <property type="match status" value="1"/>
</dbReference>
<dbReference type="SMART" id="SM00239">
    <property type="entry name" value="C2"/>
    <property type="match status" value="2"/>
</dbReference>
<dbReference type="GO" id="GO:0005096">
    <property type="term" value="F:GTPase activator activity"/>
    <property type="evidence" value="ECO:0007669"/>
    <property type="project" value="UniProtKB-KW"/>
</dbReference>
<dbReference type="Gene3D" id="2.60.40.150">
    <property type="entry name" value="C2 domain"/>
    <property type="match status" value="2"/>
</dbReference>
<dbReference type="Pfam" id="PF00168">
    <property type="entry name" value="C2"/>
    <property type="match status" value="3"/>
</dbReference>
<dbReference type="Pfam" id="PF00616">
    <property type="entry name" value="RasGAP"/>
    <property type="match status" value="2"/>
</dbReference>
<dbReference type="PROSITE" id="PS51113">
    <property type="entry name" value="ZF_BTK"/>
    <property type="match status" value="1"/>
</dbReference>
<dbReference type="SMART" id="SM00107">
    <property type="entry name" value="BTK"/>
    <property type="match status" value="1"/>
</dbReference>
<dbReference type="EMBL" id="IACT01006125">
    <property type="protein sequence ID" value="LAC25263.1"/>
    <property type="molecule type" value="mRNA"/>
</dbReference>
<accession>A0A6A7G5G4</accession>
<organism evidence="11">
    <name type="scientific">Hirondellea gigas</name>
    <dbReference type="NCBI Taxonomy" id="1518452"/>
    <lineage>
        <taxon>Eukaryota</taxon>
        <taxon>Metazoa</taxon>
        <taxon>Ecdysozoa</taxon>
        <taxon>Arthropoda</taxon>
        <taxon>Crustacea</taxon>
        <taxon>Multicrustacea</taxon>
        <taxon>Malacostraca</taxon>
        <taxon>Eumalacostraca</taxon>
        <taxon>Peracarida</taxon>
        <taxon>Amphipoda</taxon>
        <taxon>Amphilochidea</taxon>
        <taxon>Lysianassida</taxon>
        <taxon>Lysianassidira</taxon>
        <taxon>Lysianassoidea</taxon>
        <taxon>Lysianassidae</taxon>
        <taxon>Hirondellea</taxon>
    </lineage>
</organism>
<feature type="compositionally biased region" description="Low complexity" evidence="7">
    <location>
        <begin position="898"/>
        <end position="922"/>
    </location>
</feature>
<feature type="region of interest" description="Disordered" evidence="7">
    <location>
        <begin position="888"/>
        <end position="922"/>
    </location>
</feature>
<dbReference type="GO" id="GO:0008270">
    <property type="term" value="F:zinc ion binding"/>
    <property type="evidence" value="ECO:0007669"/>
    <property type="project" value="UniProtKB-KW"/>
</dbReference>
<dbReference type="InterPro" id="IPR008936">
    <property type="entry name" value="Rho_GTPase_activation_prot"/>
</dbReference>
<evidence type="ECO:0000256" key="4">
    <source>
        <dbReference type="ARBA" id="ARBA00022771"/>
    </source>
</evidence>
<protein>
    <submittedName>
        <fullName evidence="11">Ras GTPase-activating protein 3-like</fullName>
    </submittedName>
</protein>
<feature type="domain" description="C2" evidence="9">
    <location>
        <begin position="1"/>
        <end position="115"/>
    </location>
</feature>
<dbReference type="SMART" id="SM00323">
    <property type="entry name" value="RasGAP"/>
    <property type="match status" value="1"/>
</dbReference>
<evidence type="ECO:0000256" key="2">
    <source>
        <dbReference type="ARBA" id="ARBA00022723"/>
    </source>
</evidence>
<dbReference type="InterPro" id="IPR001849">
    <property type="entry name" value="PH_domain"/>
</dbReference>
<evidence type="ECO:0000259" key="8">
    <source>
        <dbReference type="PROSITE" id="PS50003"/>
    </source>
</evidence>
<keyword evidence="3" id="KW-0677">Repeat</keyword>
<dbReference type="Gene3D" id="2.30.29.30">
    <property type="entry name" value="Pleckstrin-homology domain (PH domain)/Phosphotyrosine-binding domain (PTB)"/>
    <property type="match status" value="1"/>
</dbReference>
<dbReference type="InterPro" id="IPR011993">
    <property type="entry name" value="PH-like_dom_sf"/>
</dbReference>
<feature type="region of interest" description="Disordered" evidence="7">
    <location>
        <begin position="208"/>
        <end position="236"/>
    </location>
</feature>
<name>A0A6A7G5G4_9CRUS</name>
<proteinExistence type="evidence at transcript level"/>
<evidence type="ECO:0000256" key="3">
    <source>
        <dbReference type="ARBA" id="ARBA00022737"/>
    </source>
</evidence>
<feature type="region of interest" description="Disordered" evidence="7">
    <location>
        <begin position="833"/>
        <end position="852"/>
    </location>
</feature>
<keyword evidence="4 6" id="KW-0863">Zinc-finger</keyword>
<dbReference type="SMART" id="SM00233">
    <property type="entry name" value="PH"/>
    <property type="match status" value="1"/>
</dbReference>
<keyword evidence="5" id="KW-0862">Zinc</keyword>
<dbReference type="Pfam" id="PF00779">
    <property type="entry name" value="BTK"/>
    <property type="match status" value="1"/>
</dbReference>
<dbReference type="SUPFAM" id="SSF49562">
    <property type="entry name" value="C2 domain (Calcium/lipid-binding domain, CaLB)"/>
    <property type="match status" value="2"/>
</dbReference>
<evidence type="ECO:0000256" key="1">
    <source>
        <dbReference type="ARBA" id="ARBA00022468"/>
    </source>
</evidence>
<dbReference type="PROSITE" id="PS00509">
    <property type="entry name" value="RAS_GTPASE_ACTIV_1"/>
    <property type="match status" value="1"/>
</dbReference>
<feature type="compositionally biased region" description="Polar residues" evidence="7">
    <location>
        <begin position="888"/>
        <end position="897"/>
    </location>
</feature>
<dbReference type="PROSITE" id="PS50003">
    <property type="entry name" value="PH_DOMAIN"/>
    <property type="match status" value="1"/>
</dbReference>
<keyword evidence="2" id="KW-0479">Metal-binding</keyword>
<reference evidence="11" key="1">
    <citation type="submission" date="2017-11" db="EMBL/GenBank/DDBJ databases">
        <title>The sensing device of the deep-sea amphipod.</title>
        <authorList>
            <person name="Kobayashi H."/>
            <person name="Nagahama T."/>
            <person name="Arai W."/>
            <person name="Sasagawa Y."/>
            <person name="Umeda M."/>
            <person name="Hayashi T."/>
            <person name="Nikaido I."/>
            <person name="Watanabe H."/>
            <person name="Oguri K."/>
            <person name="Kitazato H."/>
            <person name="Fujioka K."/>
            <person name="Kido Y."/>
            <person name="Takami H."/>
        </authorList>
    </citation>
    <scope>NUCLEOTIDE SEQUENCE</scope>
    <source>
        <tissue evidence="11">Whole body</tissue>
    </source>
</reference>
<dbReference type="PROSITE" id="PS50018">
    <property type="entry name" value="RAS_GTPASE_ACTIV_2"/>
    <property type="match status" value="1"/>
</dbReference>
<feature type="domain" description="C2" evidence="9">
    <location>
        <begin position="126"/>
        <end position="298"/>
    </location>
</feature>
<dbReference type="InterPro" id="IPR039360">
    <property type="entry name" value="Ras_GTPase"/>
</dbReference>
<sequence length="1432" mass="157117">MAPNAGTQVRLEQRLKVKLGEAKNLLARSHGSVGVRDIYCVLSLDQEPIFRSATVEKTLDPFFGEEFQFDIPREFRFLSVYVYDRDRPMKTDKIFGKVSIKREDLTKHNGKDQWLAITPVDADSEVQGKVLVRIQLKSLRHMNDAAPQPMVEVKIEECSDLCIVNGSCDPYAVVTMHYTNKKQENKRTKTKKKTAAPHFDETFFFEQQASSSATSRNSSSGNNNNTSSSSSMIGPAEGGSNTYSLSAATAAGDELGGFQCLQVAMWHESAGMFGNVFLGEVRVPLHNLTATRDLNVWYLLQPRQSSVRHSSGGSSSSKATGLGSLRLNLHYSCTHVFPSPLYDTLRSLLLHTAHQKPVRSSVGWLLGEVCGNNKQEAAVPLTRVLLQNNQAVPFIANLAALEMYQVTDPNTIFRGNTLASKCMDELMKLSGQHYLKETLKPAIDQVCREKKPCEVDPARIPSTENRDTNLANLCEYTNTILRSINNSALSCPPVMCQIFSELREHANAIFPNQREVRYSVISGFIFLRFFAPAILGPKLFDITKHQIDMSTLRTLTLISKTVQGVGNLVSSRNLNHTCKEEYMRDVFALCTNNKLVDAARTFLEIISCMPNGNLKAYDTPVILREGVMIKRAQGRKKFGLKNFKTRFFRLNTRSLTYAKNKGSVPLCIIPVEDILAVEPVQESSFKCNNMFQLVQPNRTLYIQAANCVEEKEWLDLLTKVCQYNKHRLKQYHPGAYLNSHWQCCKAGSEHAPGCSAVSNYLEVDLNIQIDAEREMESILGLLLSNITKLKQLHEVCKSGGDVVVAGITLEEPAATQRCIERVMDAVMTLHQHHMSHRNTLRHTTRPGSKQAPIGDDNYLLLSSNIGQHDNIIWDTGQLSSIITDSNKTNISNTVNRTNSGDSNNSKNSNNNSKGNGNNSAVNLTTTATTATPVSVTGTHLSAVNVQNSNNLALSTSQRTVQTKQLVSQDNLNVVSPSVLPGDANDYSSSSTASKNVAAANSNKDNGSVYEVTNVNSSSSLTISNIRDSIKRSTTNRKKLLNSNVNDSMKGKVFGEPSDVVSSLEENFCSLSSCSESNCCERNCSIAEEICEGGEASDWQDTAAIVSVADVDMSRKTVAAPQPHHTDFHGDTVQKCLGSIADAVKSSAEYLHRTDKQYSAVSLDAKDLLNRVSLSKQSKSTNNRALCFSSNNRPYSDDIKYAISAAQSCPPLLRHSALPALECLADDWRMDCTHHSSSGSSSANTDHLEPMDVCSSSTTIKTRAMSSDGVIMYATEVEQCYRTVYQEASNKDTLRNVAHQTSSQTTIVPNTSNNLLQDINSYNCEAQQVPVSLQSSNDFTGTTPMCSDADVRLSAPPCNNPSLDVPVATTAPENGVQVCCLDQVPTGALLLHSNNSNNTSGGPAGKSFLAGSVTLRESTLDNRLNGSTKIHHV</sequence>
<evidence type="ECO:0000259" key="9">
    <source>
        <dbReference type="PROSITE" id="PS50004"/>
    </source>
</evidence>
<feature type="domain" description="PH" evidence="8">
    <location>
        <begin position="621"/>
        <end position="722"/>
    </location>
</feature>
<dbReference type="CDD" id="cd05128">
    <property type="entry name" value="RasGAP_GAP1_like"/>
    <property type="match status" value="1"/>
</dbReference>
<dbReference type="InterPro" id="IPR023152">
    <property type="entry name" value="RasGAP_CS"/>
</dbReference>
<dbReference type="GO" id="GO:0035556">
    <property type="term" value="P:intracellular signal transduction"/>
    <property type="evidence" value="ECO:0007669"/>
    <property type="project" value="InterPro"/>
</dbReference>
<dbReference type="PROSITE" id="PS50004">
    <property type="entry name" value="C2"/>
    <property type="match status" value="2"/>
</dbReference>
<feature type="compositionally biased region" description="Low complexity" evidence="7">
    <location>
        <begin position="209"/>
        <end position="231"/>
    </location>
</feature>
<evidence type="ECO:0000256" key="5">
    <source>
        <dbReference type="ARBA" id="ARBA00022833"/>
    </source>
</evidence>
<dbReference type="PANTHER" id="PTHR10194">
    <property type="entry name" value="RAS GTPASE-ACTIVATING PROTEINS"/>
    <property type="match status" value="1"/>
</dbReference>
<dbReference type="PANTHER" id="PTHR10194:SF148">
    <property type="entry name" value="GTPASE-ACTIVATING PROTEIN"/>
    <property type="match status" value="1"/>
</dbReference>
<feature type="compositionally biased region" description="Basic residues" evidence="7">
    <location>
        <begin position="833"/>
        <end position="844"/>
    </location>
</feature>